<feature type="non-terminal residue" evidence="2">
    <location>
        <position position="147"/>
    </location>
</feature>
<keyword evidence="3" id="KW-1185">Reference proteome</keyword>
<evidence type="ECO:0000256" key="1">
    <source>
        <dbReference type="SAM" id="MobiDB-lite"/>
    </source>
</evidence>
<accession>A0A653BVF6</accession>
<dbReference type="Proteomes" id="UP000410492">
    <property type="component" value="Unassembled WGS sequence"/>
</dbReference>
<dbReference type="EMBL" id="CAACVG010005822">
    <property type="protein sequence ID" value="VEN39604.1"/>
    <property type="molecule type" value="Genomic_DNA"/>
</dbReference>
<proteinExistence type="predicted"/>
<protein>
    <submittedName>
        <fullName evidence="2">Uncharacterized protein</fullName>
    </submittedName>
</protein>
<sequence length="147" mass="16970">MEDEYEEYPPALPSRGGPGIGTRRPAPITPKGYDDYEEDYYAPPPKRVLKSGTTAVTGRYGERLQKHFVLYFPFASSKKALILQSVLLVKAYSFFETLQQPQLSNKMKIIYLIIIVSRKQHANEQPFIDNQLIEPVDRFKYLSFYKA</sequence>
<feature type="region of interest" description="Disordered" evidence="1">
    <location>
        <begin position="1"/>
        <end position="38"/>
    </location>
</feature>
<gene>
    <name evidence="2" type="ORF">CALMAC_LOCUS4087</name>
</gene>
<name>A0A653BVF6_CALMS</name>
<evidence type="ECO:0000313" key="3">
    <source>
        <dbReference type="Proteomes" id="UP000410492"/>
    </source>
</evidence>
<evidence type="ECO:0000313" key="2">
    <source>
        <dbReference type="EMBL" id="VEN39604.1"/>
    </source>
</evidence>
<reference evidence="2 3" key="1">
    <citation type="submission" date="2019-01" db="EMBL/GenBank/DDBJ databases">
        <authorList>
            <person name="Sayadi A."/>
        </authorList>
    </citation>
    <scope>NUCLEOTIDE SEQUENCE [LARGE SCALE GENOMIC DNA]</scope>
</reference>
<organism evidence="2 3">
    <name type="scientific">Callosobruchus maculatus</name>
    <name type="common">Southern cowpea weevil</name>
    <name type="synonym">Pulse bruchid</name>
    <dbReference type="NCBI Taxonomy" id="64391"/>
    <lineage>
        <taxon>Eukaryota</taxon>
        <taxon>Metazoa</taxon>
        <taxon>Ecdysozoa</taxon>
        <taxon>Arthropoda</taxon>
        <taxon>Hexapoda</taxon>
        <taxon>Insecta</taxon>
        <taxon>Pterygota</taxon>
        <taxon>Neoptera</taxon>
        <taxon>Endopterygota</taxon>
        <taxon>Coleoptera</taxon>
        <taxon>Polyphaga</taxon>
        <taxon>Cucujiformia</taxon>
        <taxon>Chrysomeloidea</taxon>
        <taxon>Chrysomelidae</taxon>
        <taxon>Bruchinae</taxon>
        <taxon>Bruchini</taxon>
        <taxon>Callosobruchus</taxon>
    </lineage>
</organism>
<dbReference type="AlphaFoldDB" id="A0A653BVF6"/>